<evidence type="ECO:0000256" key="1">
    <source>
        <dbReference type="ARBA" id="ARBA00004606"/>
    </source>
</evidence>
<evidence type="ECO:0000259" key="7">
    <source>
        <dbReference type="Pfam" id="PF14295"/>
    </source>
</evidence>
<dbReference type="AlphaFoldDB" id="E9DV60"/>
<gene>
    <name evidence="8" type="ORF">MAC_01450</name>
</gene>
<dbReference type="Proteomes" id="UP000002499">
    <property type="component" value="Unassembled WGS sequence"/>
</dbReference>
<comment type="similarity">
    <text evidence="2">Belongs to the glycosyltransferase 31 family. Beta3-Gal-T subfamily.</text>
</comment>
<comment type="subcellular location">
    <subcellularLocation>
        <location evidence="1">Membrane</location>
        <topology evidence="1">Single-pass type II membrane protein</topology>
    </subcellularLocation>
</comment>
<organism evidence="9">
    <name type="scientific">Metarhizium acridum (strain CQMa 102)</name>
    <dbReference type="NCBI Taxonomy" id="655827"/>
    <lineage>
        <taxon>Eukaryota</taxon>
        <taxon>Fungi</taxon>
        <taxon>Dikarya</taxon>
        <taxon>Ascomycota</taxon>
        <taxon>Pezizomycotina</taxon>
        <taxon>Sordariomycetes</taxon>
        <taxon>Hypocreomycetidae</taxon>
        <taxon>Hypocreales</taxon>
        <taxon>Clavicipitaceae</taxon>
        <taxon>Metarhizium</taxon>
    </lineage>
</organism>
<dbReference type="OrthoDB" id="414175at2759"/>
<evidence type="ECO:0000313" key="9">
    <source>
        <dbReference type="Proteomes" id="UP000002499"/>
    </source>
</evidence>
<evidence type="ECO:0000256" key="5">
    <source>
        <dbReference type="ARBA" id="ARBA00022989"/>
    </source>
</evidence>
<name>E9DV60_METAQ</name>
<evidence type="ECO:0000256" key="2">
    <source>
        <dbReference type="ARBA" id="ARBA00006462"/>
    </source>
</evidence>
<proteinExistence type="inferred from homology"/>
<dbReference type="InterPro" id="IPR003609">
    <property type="entry name" value="Pan_app"/>
</dbReference>
<dbReference type="GO" id="GO:0016020">
    <property type="term" value="C:membrane"/>
    <property type="evidence" value="ECO:0007669"/>
    <property type="project" value="UniProtKB-SubCell"/>
</dbReference>
<keyword evidence="9" id="KW-1185">Reference proteome</keyword>
<sequence length="517" mass="59819">MAMKPFNQPDKSRLSPLTNKRLNRNILLTAALFFLTGLFLWSRRKPASVPELAPNKLWLEPDELNKTYSFPTTSDFQPVSLSPGNRTTQELCASFPKHKLSRIQPVLKMGYSENRDKIESQLDSVSACFSADDLLIFSDMEETLRGHKVIDILAHLPDTYRKGPDTSKFQQYLLQKEMSANRTLETDKEAAKKIDGWALDKFKFLPGVEQAWTMKPNKEFYVFYETDTYIIWDNMFRFLDTLDPDTPLYMGSASPGRRDGRRLQGTLFANGGPGYVLSRGAMKKLLDRRVGPNGAYIDPPFSERFRYLAHDGECCGDSILGFAAWELGIVLQGFYPLFTPYLLTALPFDDDHWCHPLVTMHKVATQDMVKLWRWEFEHRKHGLDIDKLIPRAQQPLMYSDMWHFYRPGQQSTRDNWNNEARGSFKPSGEHQADSSQACQKLCRADEKCMQWVWKGRDQNTCHLMHAIHYGGPQEAHEVEGKWTDYKSGWETERINQWRLSRKCDTASWVGPSLKRIF</sequence>
<keyword evidence="6" id="KW-0472">Membrane</keyword>
<dbReference type="PANTHER" id="PTHR23033:SF43">
    <property type="entry name" value="APPLE DOMAIN-CONTAINING PROTEIN"/>
    <property type="match status" value="1"/>
</dbReference>
<dbReference type="OMA" id="ERTRPYN"/>
<dbReference type="Gene3D" id="3.90.550.50">
    <property type="match status" value="1"/>
</dbReference>
<feature type="domain" description="Apple" evidence="7">
    <location>
        <begin position="428"/>
        <end position="463"/>
    </location>
</feature>
<keyword evidence="5" id="KW-1133">Transmembrane helix</keyword>
<keyword evidence="3" id="KW-0812">Transmembrane</keyword>
<protein>
    <recommendedName>
        <fullName evidence="7">Apple domain-containing protein</fullName>
    </recommendedName>
</protein>
<dbReference type="Gene3D" id="3.50.4.10">
    <property type="entry name" value="Hepatocyte Growth Factor"/>
    <property type="match status" value="1"/>
</dbReference>
<reference evidence="8 9" key="1">
    <citation type="journal article" date="2011" name="PLoS Genet.">
        <title>Genome sequencing and comparative transcriptomics of the model entomopathogenic fungi Metarhizium anisopliae and M. acridum.</title>
        <authorList>
            <person name="Gao Q."/>
            <person name="Jin K."/>
            <person name="Ying S.H."/>
            <person name="Zhang Y."/>
            <person name="Xiao G."/>
            <person name="Shang Y."/>
            <person name="Duan Z."/>
            <person name="Hu X."/>
            <person name="Xie X.Q."/>
            <person name="Zhou G."/>
            <person name="Peng G."/>
            <person name="Luo Z."/>
            <person name="Huang W."/>
            <person name="Wang B."/>
            <person name="Fang W."/>
            <person name="Wang S."/>
            <person name="Zhong Y."/>
            <person name="Ma L.J."/>
            <person name="St Leger R.J."/>
            <person name="Zhao G.P."/>
            <person name="Pei Y."/>
            <person name="Feng M.G."/>
            <person name="Xia Y."/>
            <person name="Wang C."/>
        </authorList>
    </citation>
    <scope>NUCLEOTIDE SEQUENCE [LARGE SCALE GENOMIC DNA]</scope>
    <source>
        <strain evidence="8 9">CQMa 102</strain>
    </source>
</reference>
<dbReference type="PANTHER" id="PTHR23033">
    <property type="entry name" value="BETA1,3-GALACTOSYLTRANSFERASE"/>
    <property type="match status" value="1"/>
</dbReference>
<evidence type="ECO:0000256" key="6">
    <source>
        <dbReference type="ARBA" id="ARBA00023136"/>
    </source>
</evidence>
<dbReference type="InParanoid" id="E9DV60"/>
<dbReference type="eggNOG" id="KOG2246">
    <property type="taxonomic scope" value="Eukaryota"/>
</dbReference>
<dbReference type="Pfam" id="PF14295">
    <property type="entry name" value="PAN_4"/>
    <property type="match status" value="1"/>
</dbReference>
<keyword evidence="4" id="KW-0735">Signal-anchor</keyword>
<evidence type="ECO:0000256" key="4">
    <source>
        <dbReference type="ARBA" id="ARBA00022968"/>
    </source>
</evidence>
<evidence type="ECO:0000313" key="8">
    <source>
        <dbReference type="EMBL" id="EFY92484.1"/>
    </source>
</evidence>
<dbReference type="InterPro" id="IPR026050">
    <property type="entry name" value="C1GALT1/C1GALT1_chp1"/>
</dbReference>
<accession>E9DV60</accession>
<dbReference type="HOGENOM" id="CLU_022549_0_0_1"/>
<dbReference type="EMBL" id="GL698475">
    <property type="protein sequence ID" value="EFY92484.1"/>
    <property type="molecule type" value="Genomic_DNA"/>
</dbReference>
<evidence type="ECO:0000256" key="3">
    <source>
        <dbReference type="ARBA" id="ARBA00022692"/>
    </source>
</evidence>